<comment type="caution">
    <text evidence="14">The sequence shown here is derived from an EMBL/GenBank/DDBJ whole genome shotgun (WGS) entry which is preliminary data.</text>
</comment>
<feature type="domain" description="Cyclic nucleotide-binding" evidence="13">
    <location>
        <begin position="856"/>
        <end position="919"/>
    </location>
</feature>
<dbReference type="GO" id="GO:0034702">
    <property type="term" value="C:monoatomic ion channel complex"/>
    <property type="evidence" value="ECO:0007669"/>
    <property type="project" value="UniProtKB-KW"/>
</dbReference>
<keyword evidence="6" id="KW-0851">Voltage-gated channel</keyword>
<organism evidence="14 15">
    <name type="scientific">Acropora cervicornis</name>
    <name type="common">Staghorn coral</name>
    <dbReference type="NCBI Taxonomy" id="6130"/>
    <lineage>
        <taxon>Eukaryota</taxon>
        <taxon>Metazoa</taxon>
        <taxon>Cnidaria</taxon>
        <taxon>Anthozoa</taxon>
        <taxon>Hexacorallia</taxon>
        <taxon>Scleractinia</taxon>
        <taxon>Astrocoeniina</taxon>
        <taxon>Acroporidae</taxon>
        <taxon>Acropora</taxon>
    </lineage>
</organism>
<accession>A0AAD9QLZ1</accession>
<evidence type="ECO:0000313" key="14">
    <source>
        <dbReference type="EMBL" id="KAK2563391.1"/>
    </source>
</evidence>
<keyword evidence="7" id="KW-0630">Potassium</keyword>
<dbReference type="InterPro" id="IPR050818">
    <property type="entry name" value="KCNH_animal-type"/>
</dbReference>
<proteinExistence type="predicted"/>
<dbReference type="CDD" id="cd00038">
    <property type="entry name" value="CAP_ED"/>
    <property type="match status" value="2"/>
</dbReference>
<dbReference type="EMBL" id="JARQWQ010000025">
    <property type="protein sequence ID" value="KAK2563391.1"/>
    <property type="molecule type" value="Genomic_DNA"/>
</dbReference>
<evidence type="ECO:0000256" key="9">
    <source>
        <dbReference type="ARBA" id="ARBA00023065"/>
    </source>
</evidence>
<dbReference type="InterPro" id="IPR005821">
    <property type="entry name" value="Ion_trans_dom"/>
</dbReference>
<evidence type="ECO:0000256" key="11">
    <source>
        <dbReference type="ARBA" id="ARBA00023303"/>
    </source>
</evidence>
<dbReference type="GO" id="GO:0005242">
    <property type="term" value="F:inward rectifier potassium channel activity"/>
    <property type="evidence" value="ECO:0007669"/>
    <property type="project" value="TreeGrafter"/>
</dbReference>
<dbReference type="PANTHER" id="PTHR10217:SF548">
    <property type="entry name" value="GH12235P"/>
    <property type="match status" value="1"/>
</dbReference>
<dbReference type="SUPFAM" id="SSF51206">
    <property type="entry name" value="cAMP-binding domain-like"/>
    <property type="match status" value="2"/>
</dbReference>
<dbReference type="SMART" id="SM00100">
    <property type="entry name" value="cNMP"/>
    <property type="match status" value="2"/>
</dbReference>
<dbReference type="PRINTS" id="PR01463">
    <property type="entry name" value="EAGCHANLFMLY"/>
</dbReference>
<feature type="transmembrane region" description="Helical" evidence="12">
    <location>
        <begin position="602"/>
        <end position="621"/>
    </location>
</feature>
<dbReference type="InterPro" id="IPR018490">
    <property type="entry name" value="cNMP-bd_dom_sf"/>
</dbReference>
<feature type="transmembrane region" description="Helical" evidence="12">
    <location>
        <begin position="91"/>
        <end position="113"/>
    </location>
</feature>
<keyword evidence="8 12" id="KW-1133">Transmembrane helix</keyword>
<sequence length="1119" mass="125976">MSASRRLLGSRNVSFAPQLGIKGLVMSLSSTSNSRVETLYPCTLRHDSLFKAVWDWLILALVIFTAIEIPYSVAFLIPLQDKGNTPKLFKVTPLLVFNLWVDLMFIMDILINFRTTFVDSNSDEVISNPKQIALHYLKTWFVVDFVAAIPFEFMVLKEVERLDSATTLFGLLKTARLLRLVRVTRKLDRYSEYGIAVVVLLTCLFTLVAHWLACIWHGIGYFERANEFGWIKELSRQLNEVNHSSNSTTPSLSTRYITALYFTLSSITSVGFGNVSPNTDAEKIFSVCVMIIGECAVFKSASEGCLRALALRFKIRHYLPGHFIIKQGDEVKRLYFIAKGNIEVLKYDETMLTLGKGDIISCDYSAVQNIPQANASLRVQTHGEIHSVAWSELVVVLRAYPSFRQEFITHLELAYNLGIVKEEEESDFPPNDLIPASPGRLSHPRSTFSSRIAVDRLERSGSATFFVNGKIPLVPSSSKVDLLSRQNADGETTLQAFVPTVNSTNLTVASVAQESCSHTKEFAFIEKQMSVTSKIFVHSFFCNKHCLIRHDSIFKTVWDWFILALVIYTAVEVPFDVAFLVPARKSEASTSRFGSLKSLSPIAVANLLVDLFFIIDIPINFRSAVIVKDTYEATTLTGLLKTARLLRLVRVTRKIDRYSEYGVAAIFLLMCLFTLTSHWLACVWHAIGQVEARDNTGWLAALADEIGKPINESNLSSGPSLSIRYISSLYFTLSSLTTVGFGNIAPSTNDEKIFVVFVMIMGALMYASIFGNLTVILQRLCVQSSKQHGDLHLIREFAKFHKIPTVLKEIMEDHVLQESLFVKADDLQTVLKMFPSTLQTDICLHIHDELLRHNSAFRAAVPSCKRSLASKLKVQHFLPRQYIVKQGDPVDKVIFILKGTVDVIGDGQKIVAIGRGDTVYCDDNSIKNKSRATASLLVQAHTLIHYIDWTDLSSIFRDFPSFREDFLTNMMFSFQIGTLRKENNEGFSWELEPVADRHFVKAVEPAKSDEEGYRLNQSKATGTKSTDLNDLIENVKLMDQRLLSLERKISLGDLEIPVTVCIELDSTSKNMLVLERYKKLVSENYKEPINGNFDDCTKDILRDLYESSDSDEDDTSSVD</sequence>
<reference evidence="14" key="2">
    <citation type="journal article" date="2023" name="Science">
        <title>Genomic signatures of disease resistance in endangered staghorn corals.</title>
        <authorList>
            <person name="Vollmer S.V."/>
            <person name="Selwyn J.D."/>
            <person name="Despard B.A."/>
            <person name="Roesel C.L."/>
        </authorList>
    </citation>
    <scope>NUCLEOTIDE SEQUENCE</scope>
    <source>
        <strain evidence="14">K2</strain>
    </source>
</reference>
<dbReference type="AlphaFoldDB" id="A0AAD9QLZ1"/>
<evidence type="ECO:0000256" key="6">
    <source>
        <dbReference type="ARBA" id="ARBA00022882"/>
    </source>
</evidence>
<keyword evidence="15" id="KW-1185">Reference proteome</keyword>
<evidence type="ECO:0000256" key="3">
    <source>
        <dbReference type="ARBA" id="ARBA00022538"/>
    </source>
</evidence>
<dbReference type="Gene3D" id="2.60.120.10">
    <property type="entry name" value="Jelly Rolls"/>
    <property type="match status" value="2"/>
</dbReference>
<feature type="transmembrane region" description="Helical" evidence="12">
    <location>
        <begin position="723"/>
        <end position="741"/>
    </location>
</feature>
<dbReference type="GO" id="GO:0042391">
    <property type="term" value="P:regulation of membrane potential"/>
    <property type="evidence" value="ECO:0007669"/>
    <property type="project" value="TreeGrafter"/>
</dbReference>
<protein>
    <submittedName>
        <fullName evidence="14">Potassium voltage-gated channel subfamily H member 6</fullName>
    </submittedName>
</protein>
<dbReference type="SUPFAM" id="SSF81324">
    <property type="entry name" value="Voltage-gated potassium channels"/>
    <property type="match status" value="2"/>
</dbReference>
<dbReference type="Gene3D" id="1.10.287.70">
    <property type="match status" value="2"/>
</dbReference>
<evidence type="ECO:0000256" key="1">
    <source>
        <dbReference type="ARBA" id="ARBA00004141"/>
    </source>
</evidence>
<keyword evidence="3" id="KW-0633">Potassium transport</keyword>
<dbReference type="Pfam" id="PF00520">
    <property type="entry name" value="Ion_trans"/>
    <property type="match status" value="2"/>
</dbReference>
<evidence type="ECO:0000256" key="10">
    <source>
        <dbReference type="ARBA" id="ARBA00023136"/>
    </source>
</evidence>
<feature type="transmembrane region" description="Helical" evidence="12">
    <location>
        <begin position="193"/>
        <end position="213"/>
    </location>
</feature>
<feature type="transmembrane region" description="Helical" evidence="12">
    <location>
        <begin position="661"/>
        <end position="687"/>
    </location>
</feature>
<dbReference type="FunFam" id="1.10.287.70:FF:000020">
    <property type="entry name" value="Potassium channel, voltage-gated eag-related subfamily H, member 7"/>
    <property type="match status" value="1"/>
</dbReference>
<dbReference type="InterPro" id="IPR014710">
    <property type="entry name" value="RmlC-like_jellyroll"/>
</dbReference>
<evidence type="ECO:0000256" key="5">
    <source>
        <dbReference type="ARBA" id="ARBA00022826"/>
    </source>
</evidence>
<feature type="transmembrane region" description="Helical" evidence="12">
    <location>
        <begin position="753"/>
        <end position="777"/>
    </location>
</feature>
<keyword evidence="9" id="KW-0406">Ion transport</keyword>
<dbReference type="PANTHER" id="PTHR10217">
    <property type="entry name" value="VOLTAGE AND LIGAND GATED POTASSIUM CHANNEL"/>
    <property type="match status" value="1"/>
</dbReference>
<evidence type="ECO:0000259" key="13">
    <source>
        <dbReference type="PROSITE" id="PS50042"/>
    </source>
</evidence>
<evidence type="ECO:0000313" key="15">
    <source>
        <dbReference type="Proteomes" id="UP001249851"/>
    </source>
</evidence>
<evidence type="ECO:0000256" key="12">
    <source>
        <dbReference type="SAM" id="Phobius"/>
    </source>
</evidence>
<dbReference type="GO" id="GO:0005886">
    <property type="term" value="C:plasma membrane"/>
    <property type="evidence" value="ECO:0007669"/>
    <property type="project" value="TreeGrafter"/>
</dbReference>
<feature type="domain" description="Cyclic nucleotide-binding" evidence="13">
    <location>
        <begin position="297"/>
        <end position="361"/>
    </location>
</feature>
<dbReference type="Proteomes" id="UP001249851">
    <property type="component" value="Unassembled WGS sequence"/>
</dbReference>
<evidence type="ECO:0000256" key="7">
    <source>
        <dbReference type="ARBA" id="ARBA00022958"/>
    </source>
</evidence>
<name>A0AAD9QLZ1_ACRCE</name>
<keyword evidence="5" id="KW-0631">Potassium channel</keyword>
<dbReference type="InterPro" id="IPR003938">
    <property type="entry name" value="K_chnl_volt-dep_EAG/ELK/ERG"/>
</dbReference>
<dbReference type="FunFam" id="1.10.287.70:FF:000554">
    <property type="entry name" value="Uncharacterized protein"/>
    <property type="match status" value="1"/>
</dbReference>
<evidence type="ECO:0000256" key="4">
    <source>
        <dbReference type="ARBA" id="ARBA00022692"/>
    </source>
</evidence>
<keyword evidence="11" id="KW-0407">Ion channel</keyword>
<reference evidence="14" key="1">
    <citation type="journal article" date="2023" name="G3 (Bethesda)">
        <title>Whole genome assembly and annotation of the endangered Caribbean coral Acropora cervicornis.</title>
        <authorList>
            <person name="Selwyn J.D."/>
            <person name="Vollmer S.V."/>
        </authorList>
    </citation>
    <scope>NUCLEOTIDE SEQUENCE</scope>
    <source>
        <strain evidence="14">K2</strain>
    </source>
</reference>
<dbReference type="InterPro" id="IPR000595">
    <property type="entry name" value="cNMP-bd_dom"/>
</dbReference>
<keyword evidence="10 12" id="KW-0472">Membrane</keyword>
<dbReference type="PROSITE" id="PS50042">
    <property type="entry name" value="CNMP_BINDING_3"/>
    <property type="match status" value="2"/>
</dbReference>
<evidence type="ECO:0000256" key="8">
    <source>
        <dbReference type="ARBA" id="ARBA00022989"/>
    </source>
</evidence>
<feature type="transmembrane region" description="Helical" evidence="12">
    <location>
        <begin position="560"/>
        <end position="581"/>
    </location>
</feature>
<feature type="transmembrane region" description="Helical" evidence="12">
    <location>
        <begin position="56"/>
        <end position="79"/>
    </location>
</feature>
<feature type="transmembrane region" description="Helical" evidence="12">
    <location>
        <begin position="133"/>
        <end position="156"/>
    </location>
</feature>
<comment type="subcellular location">
    <subcellularLocation>
        <location evidence="1">Membrane</location>
        <topology evidence="1">Multi-pass membrane protein</topology>
    </subcellularLocation>
</comment>
<gene>
    <name evidence="14" type="ORF">P5673_013087</name>
</gene>
<evidence type="ECO:0000256" key="2">
    <source>
        <dbReference type="ARBA" id="ARBA00022448"/>
    </source>
</evidence>
<dbReference type="Pfam" id="PF00027">
    <property type="entry name" value="cNMP_binding"/>
    <property type="match status" value="1"/>
</dbReference>
<keyword evidence="2" id="KW-0813">Transport</keyword>
<keyword evidence="4 12" id="KW-0812">Transmembrane</keyword>